<feature type="domain" description="Formyl transferase N-terminal" evidence="6">
    <location>
        <begin position="1"/>
        <end position="177"/>
    </location>
</feature>
<accession>A0A9D1SJ79</accession>
<evidence type="ECO:0000256" key="3">
    <source>
        <dbReference type="ARBA" id="ARBA00022679"/>
    </source>
</evidence>
<reference evidence="8" key="1">
    <citation type="submission" date="2020-10" db="EMBL/GenBank/DDBJ databases">
        <authorList>
            <person name="Gilroy R."/>
        </authorList>
    </citation>
    <scope>NUCLEOTIDE SEQUENCE</scope>
    <source>
        <strain evidence="8">CHK195-12923</strain>
    </source>
</reference>
<dbReference type="GO" id="GO:0004479">
    <property type="term" value="F:methionyl-tRNA formyltransferase activity"/>
    <property type="evidence" value="ECO:0007669"/>
    <property type="project" value="UniProtKB-UniRule"/>
</dbReference>
<dbReference type="InterPro" id="IPR041711">
    <property type="entry name" value="Met-tRNA-FMT_N"/>
</dbReference>
<dbReference type="Pfam" id="PF02911">
    <property type="entry name" value="Formyl_trans_C"/>
    <property type="match status" value="1"/>
</dbReference>
<dbReference type="InterPro" id="IPR011034">
    <property type="entry name" value="Formyl_transferase-like_C_sf"/>
</dbReference>
<evidence type="ECO:0000313" key="8">
    <source>
        <dbReference type="EMBL" id="HIU61658.1"/>
    </source>
</evidence>
<dbReference type="InterPro" id="IPR005793">
    <property type="entry name" value="Formyl_trans_C"/>
</dbReference>
<sequence>MKIVYAGTPDFAVAPLRALAEKGCEIIAVVTREDRPFGRHGVLTPPPVKAFALSAGIPVYQFGKIREHVSELASLGADAMFTCAYGQLLTQAVLDVFPKGVWNAHASLLPKFRGASPVQSAILAGERVTGVTVMKTELALDAGDMLLVKRCPIEEGETSGELSEKLSALAADALCEAYDLISSDDENLLLQDESAATFCKKIKKEDAKVDFSAPADKVCALINAMSPSPAAFCMHGGKSVNLYRAFAEGDAEGVPGQVIGVTKRGITVRCGSGCARITEAQFAGGKRLSAADILNGRKISVGDMLE</sequence>
<dbReference type="InterPro" id="IPR044135">
    <property type="entry name" value="Met-tRNA-FMT_C"/>
</dbReference>
<gene>
    <name evidence="5" type="primary">fmt</name>
    <name evidence="8" type="ORF">IAB69_03315</name>
</gene>
<evidence type="ECO:0000259" key="7">
    <source>
        <dbReference type="Pfam" id="PF02911"/>
    </source>
</evidence>
<dbReference type="CDD" id="cd08646">
    <property type="entry name" value="FMT_core_Met-tRNA-FMT_N"/>
    <property type="match status" value="1"/>
</dbReference>
<dbReference type="EC" id="2.1.2.9" evidence="2 5"/>
<dbReference type="EMBL" id="DVNE01000031">
    <property type="protein sequence ID" value="HIU61658.1"/>
    <property type="molecule type" value="Genomic_DNA"/>
</dbReference>
<evidence type="ECO:0000256" key="4">
    <source>
        <dbReference type="ARBA" id="ARBA00022917"/>
    </source>
</evidence>
<protein>
    <recommendedName>
        <fullName evidence="2 5">Methionyl-tRNA formyltransferase</fullName>
        <ecNumber evidence="2 5">2.1.2.9</ecNumber>
    </recommendedName>
</protein>
<dbReference type="SUPFAM" id="SSF50486">
    <property type="entry name" value="FMT C-terminal domain-like"/>
    <property type="match status" value="1"/>
</dbReference>
<dbReference type="NCBIfam" id="TIGR00460">
    <property type="entry name" value="fmt"/>
    <property type="match status" value="1"/>
</dbReference>
<dbReference type="InterPro" id="IPR002376">
    <property type="entry name" value="Formyl_transf_N"/>
</dbReference>
<comment type="similarity">
    <text evidence="1 5">Belongs to the Fmt family.</text>
</comment>
<dbReference type="Proteomes" id="UP000824110">
    <property type="component" value="Unassembled WGS sequence"/>
</dbReference>
<comment type="caution">
    <text evidence="8">The sequence shown here is derived from an EMBL/GenBank/DDBJ whole genome shotgun (WGS) entry which is preliminary data.</text>
</comment>
<keyword evidence="4 5" id="KW-0648">Protein biosynthesis</keyword>
<reference evidence="8" key="2">
    <citation type="journal article" date="2021" name="PeerJ">
        <title>Extensive microbial diversity within the chicken gut microbiome revealed by metagenomics and culture.</title>
        <authorList>
            <person name="Gilroy R."/>
            <person name="Ravi A."/>
            <person name="Getino M."/>
            <person name="Pursley I."/>
            <person name="Horton D.L."/>
            <person name="Alikhan N.F."/>
            <person name="Baker D."/>
            <person name="Gharbi K."/>
            <person name="Hall N."/>
            <person name="Watson M."/>
            <person name="Adriaenssens E.M."/>
            <person name="Foster-Nyarko E."/>
            <person name="Jarju S."/>
            <person name="Secka A."/>
            <person name="Antonio M."/>
            <person name="Oren A."/>
            <person name="Chaudhuri R.R."/>
            <person name="La Ragione R."/>
            <person name="Hildebrand F."/>
            <person name="Pallen M.J."/>
        </authorList>
    </citation>
    <scope>NUCLEOTIDE SEQUENCE</scope>
    <source>
        <strain evidence="8">CHK195-12923</strain>
    </source>
</reference>
<dbReference type="SUPFAM" id="SSF53328">
    <property type="entry name" value="Formyltransferase"/>
    <property type="match status" value="1"/>
</dbReference>
<name>A0A9D1SJ79_9FIRM</name>
<feature type="binding site" evidence="5">
    <location>
        <begin position="107"/>
        <end position="110"/>
    </location>
    <ligand>
        <name>(6S)-5,6,7,8-tetrahydrofolate</name>
        <dbReference type="ChEBI" id="CHEBI:57453"/>
    </ligand>
</feature>
<dbReference type="GO" id="GO:0005829">
    <property type="term" value="C:cytosol"/>
    <property type="evidence" value="ECO:0007669"/>
    <property type="project" value="TreeGrafter"/>
</dbReference>
<dbReference type="AlphaFoldDB" id="A0A9D1SJ79"/>
<organism evidence="8 9">
    <name type="scientific">Candidatus Coproplasma excrementigallinarum</name>
    <dbReference type="NCBI Taxonomy" id="2840747"/>
    <lineage>
        <taxon>Bacteria</taxon>
        <taxon>Bacillati</taxon>
        <taxon>Bacillota</taxon>
        <taxon>Clostridia</taxon>
        <taxon>Eubacteriales</taxon>
        <taxon>Candidatus Coproplasma</taxon>
    </lineage>
</organism>
<dbReference type="HAMAP" id="MF_00182">
    <property type="entry name" value="Formyl_trans"/>
    <property type="match status" value="1"/>
</dbReference>
<evidence type="ECO:0000256" key="1">
    <source>
        <dbReference type="ARBA" id="ARBA00010699"/>
    </source>
</evidence>
<comment type="function">
    <text evidence="5">Attaches a formyl group to the free amino group of methionyl-tRNA(fMet). The formyl group appears to play a dual role in the initiator identity of N-formylmethionyl-tRNA by promoting its recognition by IF2 and preventing the misappropriation of this tRNA by the elongation apparatus.</text>
</comment>
<comment type="catalytic activity">
    <reaction evidence="5">
        <text>L-methionyl-tRNA(fMet) + (6R)-10-formyltetrahydrofolate = N-formyl-L-methionyl-tRNA(fMet) + (6S)-5,6,7,8-tetrahydrofolate + H(+)</text>
        <dbReference type="Rhea" id="RHEA:24380"/>
        <dbReference type="Rhea" id="RHEA-COMP:9952"/>
        <dbReference type="Rhea" id="RHEA-COMP:9953"/>
        <dbReference type="ChEBI" id="CHEBI:15378"/>
        <dbReference type="ChEBI" id="CHEBI:57453"/>
        <dbReference type="ChEBI" id="CHEBI:78530"/>
        <dbReference type="ChEBI" id="CHEBI:78844"/>
        <dbReference type="ChEBI" id="CHEBI:195366"/>
        <dbReference type="EC" id="2.1.2.9"/>
    </reaction>
</comment>
<keyword evidence="3 5" id="KW-0808">Transferase</keyword>
<dbReference type="PANTHER" id="PTHR11138:SF5">
    <property type="entry name" value="METHIONYL-TRNA FORMYLTRANSFERASE, MITOCHONDRIAL"/>
    <property type="match status" value="1"/>
</dbReference>
<dbReference type="Pfam" id="PF00551">
    <property type="entry name" value="Formyl_trans_N"/>
    <property type="match status" value="1"/>
</dbReference>
<evidence type="ECO:0000259" key="6">
    <source>
        <dbReference type="Pfam" id="PF00551"/>
    </source>
</evidence>
<dbReference type="CDD" id="cd08704">
    <property type="entry name" value="Met_tRNA_FMT_C"/>
    <property type="match status" value="1"/>
</dbReference>
<evidence type="ECO:0000313" key="9">
    <source>
        <dbReference type="Proteomes" id="UP000824110"/>
    </source>
</evidence>
<dbReference type="PANTHER" id="PTHR11138">
    <property type="entry name" value="METHIONYL-TRNA FORMYLTRANSFERASE"/>
    <property type="match status" value="1"/>
</dbReference>
<evidence type="ECO:0000256" key="5">
    <source>
        <dbReference type="HAMAP-Rule" id="MF_00182"/>
    </source>
</evidence>
<dbReference type="Gene3D" id="3.40.50.12230">
    <property type="match status" value="1"/>
</dbReference>
<evidence type="ECO:0000256" key="2">
    <source>
        <dbReference type="ARBA" id="ARBA00012261"/>
    </source>
</evidence>
<proteinExistence type="inferred from homology"/>
<dbReference type="InterPro" id="IPR036477">
    <property type="entry name" value="Formyl_transf_N_sf"/>
</dbReference>
<dbReference type="InterPro" id="IPR005794">
    <property type="entry name" value="Fmt"/>
</dbReference>
<feature type="domain" description="Formyl transferase C-terminal" evidence="7">
    <location>
        <begin position="201"/>
        <end position="297"/>
    </location>
</feature>